<protein>
    <submittedName>
        <fullName evidence="1">Uncharacterized protein</fullName>
    </submittedName>
</protein>
<reference evidence="1" key="1">
    <citation type="submission" date="2023-03" db="EMBL/GenBank/DDBJ databases">
        <title>Massive genome expansion in bonnet fungi (Mycena s.s.) driven by repeated elements and novel gene families across ecological guilds.</title>
        <authorList>
            <consortium name="Lawrence Berkeley National Laboratory"/>
            <person name="Harder C.B."/>
            <person name="Miyauchi S."/>
            <person name="Viragh M."/>
            <person name="Kuo A."/>
            <person name="Thoen E."/>
            <person name="Andreopoulos B."/>
            <person name="Lu D."/>
            <person name="Skrede I."/>
            <person name="Drula E."/>
            <person name="Henrissat B."/>
            <person name="Morin E."/>
            <person name="Kohler A."/>
            <person name="Barry K."/>
            <person name="LaButti K."/>
            <person name="Morin E."/>
            <person name="Salamov A."/>
            <person name="Lipzen A."/>
            <person name="Mereny Z."/>
            <person name="Hegedus B."/>
            <person name="Baldrian P."/>
            <person name="Stursova M."/>
            <person name="Weitz H."/>
            <person name="Taylor A."/>
            <person name="Grigoriev I.V."/>
            <person name="Nagy L.G."/>
            <person name="Martin F."/>
            <person name="Kauserud H."/>
        </authorList>
    </citation>
    <scope>NUCLEOTIDE SEQUENCE</scope>
    <source>
        <strain evidence="1">CBHHK182m</strain>
    </source>
</reference>
<dbReference type="EMBL" id="JARKIB010000138">
    <property type="protein sequence ID" value="KAJ7733518.1"/>
    <property type="molecule type" value="Genomic_DNA"/>
</dbReference>
<dbReference type="AlphaFoldDB" id="A0AAD7I2B5"/>
<comment type="caution">
    <text evidence="1">The sequence shown here is derived from an EMBL/GenBank/DDBJ whole genome shotgun (WGS) entry which is preliminary data.</text>
</comment>
<sequence>MRQAHSAPRWSAMWASTTRLPNTRASTFLSAPASLATARVRPPRVSHHSAHPRILDNAFSPARTPPHLLVPVGTSFSLAPNSEFVIGGIVRLPSLRSRESRRRGRTVGTIHRIMWIPPSGVGGYGCGIMRAAHASEQEQEAGRYAAARARADDDRTHTPELGMYMRTLVMDWSDWGLRIGVYRMISLKSDAFARHPLVFAFSRIPRGRRTSIHANGGVCVVERESRGRSTVLVQCRLYQPRFNSKAYSTPLGAR</sequence>
<dbReference type="Proteomes" id="UP001215598">
    <property type="component" value="Unassembled WGS sequence"/>
</dbReference>
<name>A0AAD7I2B5_9AGAR</name>
<keyword evidence="2" id="KW-1185">Reference proteome</keyword>
<organism evidence="1 2">
    <name type="scientific">Mycena metata</name>
    <dbReference type="NCBI Taxonomy" id="1033252"/>
    <lineage>
        <taxon>Eukaryota</taxon>
        <taxon>Fungi</taxon>
        <taxon>Dikarya</taxon>
        <taxon>Basidiomycota</taxon>
        <taxon>Agaricomycotina</taxon>
        <taxon>Agaricomycetes</taxon>
        <taxon>Agaricomycetidae</taxon>
        <taxon>Agaricales</taxon>
        <taxon>Marasmiineae</taxon>
        <taxon>Mycenaceae</taxon>
        <taxon>Mycena</taxon>
    </lineage>
</organism>
<gene>
    <name evidence="1" type="ORF">B0H16DRAFT_1892802</name>
</gene>
<proteinExistence type="predicted"/>
<evidence type="ECO:0000313" key="2">
    <source>
        <dbReference type="Proteomes" id="UP001215598"/>
    </source>
</evidence>
<evidence type="ECO:0000313" key="1">
    <source>
        <dbReference type="EMBL" id="KAJ7733518.1"/>
    </source>
</evidence>
<accession>A0AAD7I2B5</accession>